<keyword evidence="6" id="KW-1003">Cell membrane</keyword>
<keyword evidence="9" id="KW-1185">Reference proteome</keyword>
<keyword evidence="2 6" id="KW-0812">Transmembrane</keyword>
<feature type="transmembrane region" description="Helical" evidence="6">
    <location>
        <begin position="109"/>
        <end position="131"/>
    </location>
</feature>
<keyword evidence="6" id="KW-0813">Transport</keyword>
<evidence type="ECO:0000256" key="6">
    <source>
        <dbReference type="RuleBase" id="RU361157"/>
    </source>
</evidence>
<dbReference type="GO" id="GO:0043190">
    <property type="term" value="C:ATP-binding cassette (ABC) transporter complex"/>
    <property type="evidence" value="ECO:0007669"/>
    <property type="project" value="InterPro"/>
</dbReference>
<dbReference type="InterPro" id="IPR047817">
    <property type="entry name" value="ABC2_TM_bact-type"/>
</dbReference>
<dbReference type="PIRSF" id="PIRSF006648">
    <property type="entry name" value="DrrB"/>
    <property type="match status" value="1"/>
</dbReference>
<comment type="caution">
    <text evidence="8">The sequence shown here is derived from an EMBL/GenBank/DDBJ whole genome shotgun (WGS) entry which is preliminary data.</text>
</comment>
<evidence type="ECO:0000313" key="9">
    <source>
        <dbReference type="Proteomes" id="UP000243657"/>
    </source>
</evidence>
<comment type="similarity">
    <text evidence="6">Belongs to the ABC-2 integral membrane protein family.</text>
</comment>
<sequence length="258" mass="29147">MNDTQGYGPRLRVLWIWYKQEIILLFREPMAVFFSLAFPLVIYLFIGVPYAEEIIPHTQVKFIDMMFPSLIGTVSANLLIMGLPTYIAELRSRQVDKRYRVLPLSGISFGIAIVLAMLTLTTLASSIIIIVVQLQHGVRAEFFSLQFVILYACFISFLCGLGFCLGTLRLGQRTVNVLTATIFFVLFFGSGAAAPLEALPSIIQKILEWNPLKIWFEALVDAYTSTPISIAIFWKIIFMIIVSVVFTIVGTRNWSRTD</sequence>
<dbReference type="GO" id="GO:0140359">
    <property type="term" value="F:ABC-type transporter activity"/>
    <property type="evidence" value="ECO:0007669"/>
    <property type="project" value="InterPro"/>
</dbReference>
<evidence type="ECO:0000256" key="4">
    <source>
        <dbReference type="ARBA" id="ARBA00023136"/>
    </source>
</evidence>
<evidence type="ECO:0000256" key="1">
    <source>
        <dbReference type="ARBA" id="ARBA00004141"/>
    </source>
</evidence>
<dbReference type="InterPro" id="IPR000412">
    <property type="entry name" value="ABC_2_transport"/>
</dbReference>
<organism evidence="8 9">
    <name type="scientific">Alloscardovia macacae</name>
    <dbReference type="NCBI Taxonomy" id="1160091"/>
    <lineage>
        <taxon>Bacteria</taxon>
        <taxon>Bacillati</taxon>
        <taxon>Actinomycetota</taxon>
        <taxon>Actinomycetes</taxon>
        <taxon>Bifidobacteriales</taxon>
        <taxon>Bifidobacteriaceae</taxon>
        <taxon>Alloscardovia</taxon>
    </lineage>
</organism>
<feature type="domain" description="ABC transmembrane type-2" evidence="7">
    <location>
        <begin position="30"/>
        <end position="257"/>
    </location>
</feature>
<keyword evidence="4 6" id="KW-0472">Membrane</keyword>
<dbReference type="AlphaFoldDB" id="A0A261F3P2"/>
<protein>
    <recommendedName>
        <fullName evidence="6">Transport permease protein</fullName>
    </recommendedName>
</protein>
<dbReference type="Proteomes" id="UP000243657">
    <property type="component" value="Unassembled WGS sequence"/>
</dbReference>
<evidence type="ECO:0000259" key="7">
    <source>
        <dbReference type="PROSITE" id="PS51012"/>
    </source>
</evidence>
<keyword evidence="3 6" id="KW-1133">Transmembrane helix</keyword>
<evidence type="ECO:0000256" key="5">
    <source>
        <dbReference type="ARBA" id="ARBA00023251"/>
    </source>
</evidence>
<feature type="transmembrane region" description="Helical" evidence="6">
    <location>
        <begin position="228"/>
        <end position="249"/>
    </location>
</feature>
<feature type="transmembrane region" description="Helical" evidence="6">
    <location>
        <begin position="66"/>
        <end position="88"/>
    </location>
</feature>
<dbReference type="PROSITE" id="PS51012">
    <property type="entry name" value="ABC_TM2"/>
    <property type="match status" value="1"/>
</dbReference>
<evidence type="ECO:0000256" key="3">
    <source>
        <dbReference type="ARBA" id="ARBA00022989"/>
    </source>
</evidence>
<keyword evidence="5" id="KW-0046">Antibiotic resistance</keyword>
<proteinExistence type="inferred from homology"/>
<dbReference type="GO" id="GO:0046677">
    <property type="term" value="P:response to antibiotic"/>
    <property type="evidence" value="ECO:0007669"/>
    <property type="project" value="UniProtKB-KW"/>
</dbReference>
<feature type="transmembrane region" description="Helical" evidence="6">
    <location>
        <begin position="22"/>
        <end position="46"/>
    </location>
</feature>
<comment type="subcellular location">
    <subcellularLocation>
        <location evidence="6">Cell membrane</location>
        <topology evidence="6">Multi-pass membrane protein</topology>
    </subcellularLocation>
    <subcellularLocation>
        <location evidence="1">Membrane</location>
        <topology evidence="1">Multi-pass membrane protein</topology>
    </subcellularLocation>
</comment>
<evidence type="ECO:0000313" key="8">
    <source>
        <dbReference type="EMBL" id="OZG53732.1"/>
    </source>
</evidence>
<dbReference type="InterPro" id="IPR052902">
    <property type="entry name" value="ABC-2_transporter"/>
</dbReference>
<gene>
    <name evidence="8" type="ORF">ALMA_1297</name>
</gene>
<feature type="transmembrane region" description="Helical" evidence="6">
    <location>
        <begin position="177"/>
        <end position="196"/>
    </location>
</feature>
<dbReference type="PANTHER" id="PTHR43027:SF2">
    <property type="entry name" value="TRANSPORT PERMEASE PROTEIN"/>
    <property type="match status" value="1"/>
</dbReference>
<dbReference type="Pfam" id="PF01061">
    <property type="entry name" value="ABC2_membrane"/>
    <property type="match status" value="1"/>
</dbReference>
<accession>A0A261F3P2</accession>
<evidence type="ECO:0000256" key="2">
    <source>
        <dbReference type="ARBA" id="ARBA00022692"/>
    </source>
</evidence>
<dbReference type="InterPro" id="IPR013525">
    <property type="entry name" value="ABC2_TM"/>
</dbReference>
<feature type="transmembrane region" description="Helical" evidence="6">
    <location>
        <begin position="143"/>
        <end position="165"/>
    </location>
</feature>
<reference evidence="8 9" key="1">
    <citation type="journal article" date="2017" name="BMC Genomics">
        <title>Comparative genomic and phylogenomic analyses of the Bifidobacteriaceae family.</title>
        <authorList>
            <person name="Lugli G.A."/>
            <person name="Milani C."/>
            <person name="Turroni F."/>
            <person name="Duranti S."/>
            <person name="Mancabelli L."/>
            <person name="Mangifesta M."/>
            <person name="Ferrario C."/>
            <person name="Modesto M."/>
            <person name="Mattarelli P."/>
            <person name="Jiri K."/>
            <person name="van Sinderen D."/>
            <person name="Ventura M."/>
        </authorList>
    </citation>
    <scope>NUCLEOTIDE SEQUENCE [LARGE SCALE GENOMIC DNA]</scope>
    <source>
        <strain evidence="8 9">DSM 24762</strain>
    </source>
</reference>
<name>A0A261F3P2_9BIFI</name>
<dbReference type="PANTHER" id="PTHR43027">
    <property type="entry name" value="DOXORUBICIN RESISTANCE ABC TRANSPORTER PERMEASE PROTEIN DRRC-RELATED"/>
    <property type="match status" value="1"/>
</dbReference>
<dbReference type="EMBL" id="MWWT01000008">
    <property type="protein sequence ID" value="OZG53732.1"/>
    <property type="molecule type" value="Genomic_DNA"/>
</dbReference>
<dbReference type="RefSeq" id="WP_094726949.1">
    <property type="nucleotide sequence ID" value="NZ_JBHLWS010000009.1"/>
</dbReference>